<dbReference type="VEuPathDB" id="FungiDB:DIURU_005391"/>
<evidence type="ECO:0000313" key="2">
    <source>
        <dbReference type="EMBL" id="KAA8897158.1"/>
    </source>
</evidence>
<dbReference type="OMA" id="GGIGQRQ"/>
<comment type="caution">
    <text evidence="2">The sequence shown here is derived from an EMBL/GenBank/DDBJ whole genome shotgun (WGS) entry which is preliminary data.</text>
</comment>
<feature type="compositionally biased region" description="Basic residues" evidence="1">
    <location>
        <begin position="1"/>
        <end position="15"/>
    </location>
</feature>
<dbReference type="GeneID" id="54784042"/>
<keyword evidence="3" id="KW-1185">Reference proteome</keyword>
<dbReference type="RefSeq" id="XP_034009815.1">
    <property type="nucleotide sequence ID" value="XM_034158368.1"/>
</dbReference>
<accession>A0A642UDJ1</accession>
<name>A0A642UDJ1_DIURU</name>
<feature type="region of interest" description="Disordered" evidence="1">
    <location>
        <begin position="1"/>
        <end position="28"/>
    </location>
</feature>
<proteinExistence type="predicted"/>
<evidence type="ECO:0000256" key="1">
    <source>
        <dbReference type="SAM" id="MobiDB-lite"/>
    </source>
</evidence>
<dbReference type="Proteomes" id="UP000449547">
    <property type="component" value="Unassembled WGS sequence"/>
</dbReference>
<dbReference type="AlphaFoldDB" id="A0A642UDJ1"/>
<dbReference type="EMBL" id="SWFT01000159">
    <property type="protein sequence ID" value="KAA8897158.1"/>
    <property type="molecule type" value="Genomic_DNA"/>
</dbReference>
<evidence type="ECO:0000313" key="3">
    <source>
        <dbReference type="Proteomes" id="UP000449547"/>
    </source>
</evidence>
<organism evidence="2 3">
    <name type="scientific">Diutina rugosa</name>
    <name type="common">Yeast</name>
    <name type="synonym">Candida rugosa</name>
    <dbReference type="NCBI Taxonomy" id="5481"/>
    <lineage>
        <taxon>Eukaryota</taxon>
        <taxon>Fungi</taxon>
        <taxon>Dikarya</taxon>
        <taxon>Ascomycota</taxon>
        <taxon>Saccharomycotina</taxon>
        <taxon>Pichiomycetes</taxon>
        <taxon>Debaryomycetaceae</taxon>
        <taxon>Diutina</taxon>
    </lineage>
</organism>
<sequence length="154" mass="17332">MFARTAHRSVVRTAKRYGSSSSHGNHDVPPRTFEFNITKVFAVAAVLGGAYIFKNDRFAKPAVETKLYKEQADGTRDHLRNENFAQRYDVSFIKEFIRDKGGVGQRQYRRVADGAATPTTLINASSAYRTEFGAGIKTDELGPRQQRIRIFADN</sequence>
<gene>
    <name evidence="2" type="ORF">DIURU_005391</name>
</gene>
<dbReference type="OrthoDB" id="4003242at2759"/>
<protein>
    <submittedName>
        <fullName evidence="2">Uncharacterized protein</fullName>
    </submittedName>
</protein>
<reference evidence="2 3" key="1">
    <citation type="submission" date="2019-07" db="EMBL/GenBank/DDBJ databases">
        <title>Genome assembly of two rare yeast pathogens: Diutina rugosa and Trichomonascus ciferrii.</title>
        <authorList>
            <person name="Mixao V."/>
            <person name="Saus E."/>
            <person name="Hansen A."/>
            <person name="Lass-Flor C."/>
            <person name="Gabaldon T."/>
        </authorList>
    </citation>
    <scope>NUCLEOTIDE SEQUENCE [LARGE SCALE GENOMIC DNA]</scope>
    <source>
        <strain evidence="2 3">CBS 613</strain>
    </source>
</reference>